<dbReference type="Gene3D" id="1.10.1200.80">
    <property type="entry name" value="Putative flavin oxidoreducatase, domain 2"/>
    <property type="match status" value="1"/>
</dbReference>
<evidence type="ECO:0000256" key="10">
    <source>
        <dbReference type="ARBA" id="ARBA00048205"/>
    </source>
</evidence>
<evidence type="ECO:0000256" key="11">
    <source>
        <dbReference type="ARBA" id="ARBA00048802"/>
    </source>
</evidence>
<evidence type="ECO:0000259" key="15">
    <source>
        <dbReference type="Pfam" id="PF01207"/>
    </source>
</evidence>
<accession>A0A5S5AXZ0</accession>
<dbReference type="InterPro" id="IPR018517">
    <property type="entry name" value="tRNA_hU_synthase_CS"/>
</dbReference>
<feature type="binding site" evidence="14">
    <location>
        <begin position="27"/>
        <end position="29"/>
    </location>
    <ligand>
        <name>FMN</name>
        <dbReference type="ChEBI" id="CHEBI:58210"/>
    </ligand>
</feature>
<evidence type="ECO:0000256" key="14">
    <source>
        <dbReference type="PIRSR" id="PIRSR006621-2"/>
    </source>
</evidence>
<evidence type="ECO:0000256" key="1">
    <source>
        <dbReference type="ARBA" id="ARBA00001917"/>
    </source>
</evidence>
<comment type="catalytic activity">
    <reaction evidence="11">
        <text>a 5,6-dihydrouridine in tRNA + NAD(+) = a uridine in tRNA + NADH + H(+)</text>
        <dbReference type="Rhea" id="RHEA:54452"/>
        <dbReference type="Rhea" id="RHEA-COMP:13339"/>
        <dbReference type="Rhea" id="RHEA-COMP:13887"/>
        <dbReference type="ChEBI" id="CHEBI:15378"/>
        <dbReference type="ChEBI" id="CHEBI:57540"/>
        <dbReference type="ChEBI" id="CHEBI:57945"/>
        <dbReference type="ChEBI" id="CHEBI:65315"/>
        <dbReference type="ChEBI" id="CHEBI:74443"/>
    </reaction>
</comment>
<feature type="domain" description="DUS-like FMN-binding" evidence="15">
    <location>
        <begin position="25"/>
        <end position="326"/>
    </location>
</feature>
<dbReference type="NCBIfam" id="TIGR00737">
    <property type="entry name" value="nifR3_yhdG"/>
    <property type="match status" value="1"/>
</dbReference>
<name>A0A5S5AXZ0_9FIRM</name>
<gene>
    <name evidence="16" type="ORF">LZ11_00199</name>
</gene>
<dbReference type="GO" id="GO:0050660">
    <property type="term" value="F:flavin adenine dinucleotide binding"/>
    <property type="evidence" value="ECO:0007669"/>
    <property type="project" value="InterPro"/>
</dbReference>
<feature type="binding site" evidence="14">
    <location>
        <position position="150"/>
    </location>
    <ligand>
        <name>FMN</name>
        <dbReference type="ChEBI" id="CHEBI:58210"/>
    </ligand>
</feature>
<dbReference type="AlphaFoldDB" id="A0A5S5AXZ0"/>
<keyword evidence="6 12" id="KW-0819">tRNA processing</keyword>
<comment type="catalytic activity">
    <reaction evidence="10">
        <text>a 5,6-dihydrouridine in tRNA + NADP(+) = a uridine in tRNA + NADPH + H(+)</text>
        <dbReference type="Rhea" id="RHEA:23624"/>
        <dbReference type="Rhea" id="RHEA-COMP:13339"/>
        <dbReference type="Rhea" id="RHEA-COMP:13887"/>
        <dbReference type="ChEBI" id="CHEBI:15378"/>
        <dbReference type="ChEBI" id="CHEBI:57783"/>
        <dbReference type="ChEBI" id="CHEBI:58349"/>
        <dbReference type="ChEBI" id="CHEBI:65315"/>
        <dbReference type="ChEBI" id="CHEBI:74443"/>
    </reaction>
</comment>
<dbReference type="RefSeq" id="WP_148865781.1">
    <property type="nucleotide sequence ID" value="NZ_VNHO01000002.1"/>
</dbReference>
<sequence length="340" mass="38394">MKRTLNRYRENPGVFPFLDFCPVFLAPMAGITDLPFRTICREFGADVVITEMVSTRGIYYNDPKTAALLTVDPCEHPVGVQLFGNDPEFFVHAVKKIEDKPFDFINMNMGCPTPKIVKNGDGCALMKEPELAQRIIEATAKASDRPVTVKIRKGWDEDHVNAVDFSRMAQESGAAMIIIHGRTREQFYSGRADWDIIRRVKEAVSIPVIGNGDVFSARDAAAMLEHTGCDGVMVGRGALGNPFIFREIRHFLKTGEKLPPPALEEKKEVIFKHLDRALEFHGERIGILEMRKHIAWYLKGLPHSSVVKQKIQQSKHADEIKYLLDEYFRKLDLAAGQEVI</sequence>
<dbReference type="CDD" id="cd02801">
    <property type="entry name" value="DUS_like_FMN"/>
    <property type="match status" value="1"/>
</dbReference>
<evidence type="ECO:0000256" key="3">
    <source>
        <dbReference type="ARBA" id="ARBA00022555"/>
    </source>
</evidence>
<dbReference type="PROSITE" id="PS01136">
    <property type="entry name" value="UPF0034"/>
    <property type="match status" value="1"/>
</dbReference>
<organism evidence="16 17">
    <name type="scientific">Thermosediminibacter litoriperuensis</name>
    <dbReference type="NCBI Taxonomy" id="291989"/>
    <lineage>
        <taxon>Bacteria</taxon>
        <taxon>Bacillati</taxon>
        <taxon>Bacillota</taxon>
        <taxon>Clostridia</taxon>
        <taxon>Thermosediminibacterales</taxon>
        <taxon>Thermosediminibacteraceae</taxon>
        <taxon>Thermosediminibacter</taxon>
    </lineage>
</organism>
<dbReference type="Proteomes" id="UP000322294">
    <property type="component" value="Unassembled WGS sequence"/>
</dbReference>
<dbReference type="PANTHER" id="PTHR45846">
    <property type="entry name" value="TRNA-DIHYDROURIDINE(47) SYNTHASE [NAD(P)(+)]-LIKE"/>
    <property type="match status" value="1"/>
</dbReference>
<evidence type="ECO:0000256" key="13">
    <source>
        <dbReference type="PIRSR" id="PIRSR006621-1"/>
    </source>
</evidence>
<evidence type="ECO:0000256" key="12">
    <source>
        <dbReference type="PIRNR" id="PIRNR006621"/>
    </source>
</evidence>
<protein>
    <recommendedName>
        <fullName evidence="12">tRNA-dihydrouridine synthase</fullName>
        <ecNumber evidence="12">1.3.1.-</ecNumber>
    </recommendedName>
</protein>
<comment type="cofactor">
    <cofactor evidence="1 12 14">
        <name>FMN</name>
        <dbReference type="ChEBI" id="CHEBI:58210"/>
    </cofactor>
</comment>
<keyword evidence="4 12" id="KW-0285">Flavoprotein</keyword>
<evidence type="ECO:0000256" key="5">
    <source>
        <dbReference type="ARBA" id="ARBA00022643"/>
    </source>
</evidence>
<evidence type="ECO:0000256" key="4">
    <source>
        <dbReference type="ARBA" id="ARBA00022630"/>
    </source>
</evidence>
<feature type="active site" description="Proton donor" evidence="13">
    <location>
        <position position="111"/>
    </location>
</feature>
<evidence type="ECO:0000256" key="8">
    <source>
        <dbReference type="ARBA" id="ARBA00022884"/>
    </source>
</evidence>
<dbReference type="OrthoDB" id="9764501at2"/>
<dbReference type="InterPro" id="IPR035587">
    <property type="entry name" value="DUS-like_FMN-bd"/>
</dbReference>
<evidence type="ECO:0000256" key="6">
    <source>
        <dbReference type="ARBA" id="ARBA00022694"/>
    </source>
</evidence>
<dbReference type="Pfam" id="PF01207">
    <property type="entry name" value="Dus"/>
    <property type="match status" value="1"/>
</dbReference>
<keyword evidence="8" id="KW-0694">RNA-binding</keyword>
<dbReference type="InterPro" id="IPR004652">
    <property type="entry name" value="DusB-like"/>
</dbReference>
<feature type="binding site" evidence="14">
    <location>
        <begin position="235"/>
        <end position="236"/>
    </location>
    <ligand>
        <name>FMN</name>
        <dbReference type="ChEBI" id="CHEBI:58210"/>
    </ligand>
</feature>
<dbReference type="GO" id="GO:0017150">
    <property type="term" value="F:tRNA dihydrouridine synthase activity"/>
    <property type="evidence" value="ECO:0007669"/>
    <property type="project" value="InterPro"/>
</dbReference>
<dbReference type="InterPro" id="IPR013785">
    <property type="entry name" value="Aldolase_TIM"/>
</dbReference>
<dbReference type="Gene3D" id="3.20.20.70">
    <property type="entry name" value="Aldolase class I"/>
    <property type="match status" value="1"/>
</dbReference>
<keyword evidence="3" id="KW-0820">tRNA-binding</keyword>
<feature type="binding site" evidence="14">
    <location>
        <position position="81"/>
    </location>
    <ligand>
        <name>FMN</name>
        <dbReference type="ChEBI" id="CHEBI:58210"/>
    </ligand>
</feature>
<dbReference type="EC" id="1.3.1.-" evidence="12"/>
<keyword evidence="7" id="KW-0521">NADP</keyword>
<evidence type="ECO:0000256" key="9">
    <source>
        <dbReference type="ARBA" id="ARBA00023002"/>
    </source>
</evidence>
<reference evidence="16 17" key="1">
    <citation type="submission" date="2019-07" db="EMBL/GenBank/DDBJ databases">
        <title>Genomic Encyclopedia of Type Strains, Phase I: the one thousand microbial genomes (KMG-I) project.</title>
        <authorList>
            <person name="Kyrpides N."/>
        </authorList>
    </citation>
    <scope>NUCLEOTIDE SEQUENCE [LARGE SCALE GENOMIC DNA]</scope>
    <source>
        <strain evidence="16 17">DSM 16647</strain>
    </source>
</reference>
<dbReference type="PIRSF" id="PIRSF006621">
    <property type="entry name" value="Dus"/>
    <property type="match status" value="1"/>
</dbReference>
<evidence type="ECO:0000313" key="17">
    <source>
        <dbReference type="Proteomes" id="UP000322294"/>
    </source>
</evidence>
<proteinExistence type="inferred from homology"/>
<keyword evidence="5 12" id="KW-0288">FMN</keyword>
<feature type="binding site" evidence="14">
    <location>
        <position position="180"/>
    </location>
    <ligand>
        <name>FMN</name>
        <dbReference type="ChEBI" id="CHEBI:58210"/>
    </ligand>
</feature>
<evidence type="ECO:0000256" key="2">
    <source>
        <dbReference type="ARBA" id="ARBA00002790"/>
    </source>
</evidence>
<evidence type="ECO:0000313" key="16">
    <source>
        <dbReference type="EMBL" id="TYP58744.1"/>
    </source>
</evidence>
<comment type="caution">
    <text evidence="16">The sequence shown here is derived from an EMBL/GenBank/DDBJ whole genome shotgun (WGS) entry which is preliminary data.</text>
</comment>
<comment type="similarity">
    <text evidence="12">Belongs to the dus family.</text>
</comment>
<dbReference type="PANTHER" id="PTHR45846:SF1">
    <property type="entry name" value="TRNA-DIHYDROURIDINE(47) SYNTHASE [NAD(P)(+)]-LIKE"/>
    <property type="match status" value="1"/>
</dbReference>
<dbReference type="SUPFAM" id="SSF51395">
    <property type="entry name" value="FMN-linked oxidoreductases"/>
    <property type="match status" value="1"/>
</dbReference>
<keyword evidence="17" id="KW-1185">Reference proteome</keyword>
<dbReference type="GO" id="GO:0000049">
    <property type="term" value="F:tRNA binding"/>
    <property type="evidence" value="ECO:0007669"/>
    <property type="project" value="UniProtKB-KW"/>
</dbReference>
<dbReference type="InterPro" id="IPR001269">
    <property type="entry name" value="DUS_fam"/>
</dbReference>
<evidence type="ECO:0000256" key="7">
    <source>
        <dbReference type="ARBA" id="ARBA00022857"/>
    </source>
</evidence>
<dbReference type="EMBL" id="VNHO01000002">
    <property type="protein sequence ID" value="TYP58744.1"/>
    <property type="molecule type" value="Genomic_DNA"/>
</dbReference>
<comment type="function">
    <text evidence="2 12">Catalyzes the synthesis of 5,6-dihydrouridine (D), a modified base found in the D-loop of most tRNAs, via the reduction of the C5-C6 double bond in target uridines.</text>
</comment>
<keyword evidence="9 12" id="KW-0560">Oxidoreductase</keyword>
<keyword evidence="14" id="KW-0547">Nucleotide-binding</keyword>
<dbReference type="InterPro" id="IPR024036">
    <property type="entry name" value="tRNA-dHydroUridine_Synthase_C"/>
</dbReference>